<name>A0A0A9FBD0_ARUDO</name>
<evidence type="ECO:0000256" key="1">
    <source>
        <dbReference type="SAM" id="Phobius"/>
    </source>
</evidence>
<dbReference type="EMBL" id="GBRH01190435">
    <property type="protein sequence ID" value="JAE07461.1"/>
    <property type="molecule type" value="Transcribed_RNA"/>
</dbReference>
<sequence length="39" mass="4552">MYSAHILKDFSMARFILPTVLVKFVVILMWNKLGSKQKP</sequence>
<organism evidence="2">
    <name type="scientific">Arundo donax</name>
    <name type="common">Giant reed</name>
    <name type="synonym">Donax arundinaceus</name>
    <dbReference type="NCBI Taxonomy" id="35708"/>
    <lineage>
        <taxon>Eukaryota</taxon>
        <taxon>Viridiplantae</taxon>
        <taxon>Streptophyta</taxon>
        <taxon>Embryophyta</taxon>
        <taxon>Tracheophyta</taxon>
        <taxon>Spermatophyta</taxon>
        <taxon>Magnoliopsida</taxon>
        <taxon>Liliopsida</taxon>
        <taxon>Poales</taxon>
        <taxon>Poaceae</taxon>
        <taxon>PACMAD clade</taxon>
        <taxon>Arundinoideae</taxon>
        <taxon>Arundineae</taxon>
        <taxon>Arundo</taxon>
    </lineage>
</organism>
<reference evidence="2" key="2">
    <citation type="journal article" date="2015" name="Data Brief">
        <title>Shoot transcriptome of the giant reed, Arundo donax.</title>
        <authorList>
            <person name="Barrero R.A."/>
            <person name="Guerrero F.D."/>
            <person name="Moolhuijzen P."/>
            <person name="Goolsby J.A."/>
            <person name="Tidwell J."/>
            <person name="Bellgard S.E."/>
            <person name="Bellgard M.I."/>
        </authorList>
    </citation>
    <scope>NUCLEOTIDE SEQUENCE</scope>
    <source>
        <tissue evidence="2">Shoot tissue taken approximately 20 cm above the soil surface</tissue>
    </source>
</reference>
<keyword evidence="1" id="KW-0812">Transmembrane</keyword>
<accession>A0A0A9FBD0</accession>
<reference evidence="2" key="1">
    <citation type="submission" date="2014-09" db="EMBL/GenBank/DDBJ databases">
        <authorList>
            <person name="Magalhaes I.L.F."/>
            <person name="Oliveira U."/>
            <person name="Santos F.R."/>
            <person name="Vidigal T.H.D.A."/>
            <person name="Brescovit A.D."/>
            <person name="Santos A.J."/>
        </authorList>
    </citation>
    <scope>NUCLEOTIDE SEQUENCE</scope>
    <source>
        <tissue evidence="2">Shoot tissue taken approximately 20 cm above the soil surface</tissue>
    </source>
</reference>
<evidence type="ECO:0000313" key="2">
    <source>
        <dbReference type="EMBL" id="JAE07461.1"/>
    </source>
</evidence>
<dbReference type="AlphaFoldDB" id="A0A0A9FBD0"/>
<keyword evidence="1" id="KW-0472">Membrane</keyword>
<keyword evidence="1" id="KW-1133">Transmembrane helix</keyword>
<feature type="transmembrane region" description="Helical" evidence="1">
    <location>
        <begin position="12"/>
        <end position="30"/>
    </location>
</feature>
<protein>
    <submittedName>
        <fullName evidence="2">Uncharacterized protein</fullName>
    </submittedName>
</protein>
<proteinExistence type="predicted"/>